<reference evidence="2" key="1">
    <citation type="submission" date="2014-09" db="EMBL/GenBank/DDBJ databases">
        <authorList>
            <person name="Magalhaes I.L.F."/>
            <person name="Oliveira U."/>
            <person name="Santos F.R."/>
            <person name="Vidigal T.H.D.A."/>
            <person name="Brescovit A.D."/>
            <person name="Santos A.J."/>
        </authorList>
    </citation>
    <scope>NUCLEOTIDE SEQUENCE</scope>
    <source>
        <tissue evidence="2">Shoot tissue taken approximately 20 cm above the soil surface</tissue>
    </source>
</reference>
<protein>
    <submittedName>
        <fullName evidence="2">Uncharacterized protein</fullName>
    </submittedName>
</protein>
<reference evidence="2" key="2">
    <citation type="journal article" date="2015" name="Data Brief">
        <title>Shoot transcriptome of the giant reed, Arundo donax.</title>
        <authorList>
            <person name="Barrero R.A."/>
            <person name="Guerrero F.D."/>
            <person name="Moolhuijzen P."/>
            <person name="Goolsby J.A."/>
            <person name="Tidwell J."/>
            <person name="Bellgard S.E."/>
            <person name="Bellgard M.I."/>
        </authorList>
    </citation>
    <scope>NUCLEOTIDE SEQUENCE</scope>
    <source>
        <tissue evidence="2">Shoot tissue taken approximately 20 cm above the soil surface</tissue>
    </source>
</reference>
<dbReference type="EMBL" id="GBRH01193856">
    <property type="protein sequence ID" value="JAE04040.1"/>
    <property type="molecule type" value="Transcribed_RNA"/>
</dbReference>
<proteinExistence type="predicted"/>
<feature type="region of interest" description="Disordered" evidence="1">
    <location>
        <begin position="1"/>
        <end position="29"/>
    </location>
</feature>
<evidence type="ECO:0000313" key="2">
    <source>
        <dbReference type="EMBL" id="JAE04040.1"/>
    </source>
</evidence>
<sequence>MTPKKKISLTHLKRRRREGEDKRRAERLQTLARGRSNGRRQVRARQRIRAIPFPSRRGNPVPLRPRIVPRFLPGSMALAAPGWL</sequence>
<accession>A0A0A9ETI1</accession>
<feature type="compositionally biased region" description="Basic and acidic residues" evidence="1">
    <location>
        <begin position="17"/>
        <end position="27"/>
    </location>
</feature>
<evidence type="ECO:0000256" key="1">
    <source>
        <dbReference type="SAM" id="MobiDB-lite"/>
    </source>
</evidence>
<organism evidence="2">
    <name type="scientific">Arundo donax</name>
    <name type="common">Giant reed</name>
    <name type="synonym">Donax arundinaceus</name>
    <dbReference type="NCBI Taxonomy" id="35708"/>
    <lineage>
        <taxon>Eukaryota</taxon>
        <taxon>Viridiplantae</taxon>
        <taxon>Streptophyta</taxon>
        <taxon>Embryophyta</taxon>
        <taxon>Tracheophyta</taxon>
        <taxon>Spermatophyta</taxon>
        <taxon>Magnoliopsida</taxon>
        <taxon>Liliopsida</taxon>
        <taxon>Poales</taxon>
        <taxon>Poaceae</taxon>
        <taxon>PACMAD clade</taxon>
        <taxon>Arundinoideae</taxon>
        <taxon>Arundineae</taxon>
        <taxon>Arundo</taxon>
    </lineage>
</organism>
<feature type="compositionally biased region" description="Basic residues" evidence="1">
    <location>
        <begin position="1"/>
        <end position="16"/>
    </location>
</feature>
<dbReference type="AlphaFoldDB" id="A0A0A9ETI1"/>
<name>A0A0A9ETI1_ARUDO</name>